<dbReference type="AlphaFoldDB" id="A0AAD2G1K7"/>
<accession>A0AAD2G1K7</accession>
<gene>
    <name evidence="1" type="ORF">CYCCA115_LOCUS18029</name>
</gene>
<protein>
    <submittedName>
        <fullName evidence="1">Uncharacterized protein</fullName>
    </submittedName>
</protein>
<evidence type="ECO:0000313" key="2">
    <source>
        <dbReference type="Proteomes" id="UP001295423"/>
    </source>
</evidence>
<name>A0AAD2G1K7_9STRA</name>
<proteinExistence type="predicted"/>
<organism evidence="1 2">
    <name type="scientific">Cylindrotheca closterium</name>
    <dbReference type="NCBI Taxonomy" id="2856"/>
    <lineage>
        <taxon>Eukaryota</taxon>
        <taxon>Sar</taxon>
        <taxon>Stramenopiles</taxon>
        <taxon>Ochrophyta</taxon>
        <taxon>Bacillariophyta</taxon>
        <taxon>Bacillariophyceae</taxon>
        <taxon>Bacillariophycidae</taxon>
        <taxon>Bacillariales</taxon>
        <taxon>Bacillariaceae</taxon>
        <taxon>Cylindrotheca</taxon>
    </lineage>
</organism>
<reference evidence="1" key="1">
    <citation type="submission" date="2023-08" db="EMBL/GenBank/DDBJ databases">
        <authorList>
            <person name="Audoor S."/>
            <person name="Bilcke G."/>
        </authorList>
    </citation>
    <scope>NUCLEOTIDE SEQUENCE</scope>
</reference>
<keyword evidence="2" id="KW-1185">Reference proteome</keyword>
<evidence type="ECO:0000313" key="1">
    <source>
        <dbReference type="EMBL" id="CAJ1959608.1"/>
    </source>
</evidence>
<dbReference type="EMBL" id="CAKOGP040002009">
    <property type="protein sequence ID" value="CAJ1959608.1"/>
    <property type="molecule type" value="Genomic_DNA"/>
</dbReference>
<sequence length="101" mass="10718">MGLKFGCGQLPGQGLVRLEQQAANLPGAHPALTSALEEKAPQGDPIPNGLAFRRPFCPAHRQLPAVLLRQPSNYVGISVYPIESDRLGFGDDALLSGNIES</sequence>
<comment type="caution">
    <text evidence="1">The sequence shown here is derived from an EMBL/GenBank/DDBJ whole genome shotgun (WGS) entry which is preliminary data.</text>
</comment>
<dbReference type="Proteomes" id="UP001295423">
    <property type="component" value="Unassembled WGS sequence"/>
</dbReference>